<feature type="region of interest" description="Disordered" evidence="1">
    <location>
        <begin position="61"/>
        <end position="181"/>
    </location>
</feature>
<comment type="caution">
    <text evidence="2">The sequence shown here is derived from an EMBL/GenBank/DDBJ whole genome shotgun (WGS) entry which is preliminary data.</text>
</comment>
<feature type="compositionally biased region" description="Gly residues" evidence="1">
    <location>
        <begin position="163"/>
        <end position="172"/>
    </location>
</feature>
<feature type="compositionally biased region" description="Acidic residues" evidence="1">
    <location>
        <begin position="128"/>
        <end position="146"/>
    </location>
</feature>
<protein>
    <submittedName>
        <fullName evidence="2">Uncharacterized protein</fullName>
    </submittedName>
</protein>
<dbReference type="Proteomes" id="UP001497644">
    <property type="component" value="Unassembled WGS sequence"/>
</dbReference>
<dbReference type="AlphaFoldDB" id="A0AAV2MY26"/>
<organism evidence="2 3">
    <name type="scientific">Lasius platythorax</name>
    <dbReference type="NCBI Taxonomy" id="488582"/>
    <lineage>
        <taxon>Eukaryota</taxon>
        <taxon>Metazoa</taxon>
        <taxon>Ecdysozoa</taxon>
        <taxon>Arthropoda</taxon>
        <taxon>Hexapoda</taxon>
        <taxon>Insecta</taxon>
        <taxon>Pterygota</taxon>
        <taxon>Neoptera</taxon>
        <taxon>Endopterygota</taxon>
        <taxon>Hymenoptera</taxon>
        <taxon>Apocrita</taxon>
        <taxon>Aculeata</taxon>
        <taxon>Formicoidea</taxon>
        <taxon>Formicidae</taxon>
        <taxon>Formicinae</taxon>
        <taxon>Lasius</taxon>
        <taxon>Lasius</taxon>
    </lineage>
</organism>
<evidence type="ECO:0000313" key="2">
    <source>
        <dbReference type="EMBL" id="CAL1671946.1"/>
    </source>
</evidence>
<evidence type="ECO:0000313" key="3">
    <source>
        <dbReference type="Proteomes" id="UP001497644"/>
    </source>
</evidence>
<name>A0AAV2MY26_9HYME</name>
<gene>
    <name evidence="2" type="ORF">LPLAT_LOCUS5361</name>
</gene>
<proteinExistence type="predicted"/>
<evidence type="ECO:0000256" key="1">
    <source>
        <dbReference type="SAM" id="MobiDB-lite"/>
    </source>
</evidence>
<feature type="compositionally biased region" description="Basic and acidic residues" evidence="1">
    <location>
        <begin position="147"/>
        <end position="162"/>
    </location>
</feature>
<keyword evidence="3" id="KW-1185">Reference proteome</keyword>
<feature type="compositionally biased region" description="Basic and acidic residues" evidence="1">
    <location>
        <begin position="113"/>
        <end position="127"/>
    </location>
</feature>
<feature type="compositionally biased region" description="Basic and acidic residues" evidence="1">
    <location>
        <begin position="62"/>
        <end position="79"/>
    </location>
</feature>
<reference evidence="2" key="1">
    <citation type="submission" date="2024-04" db="EMBL/GenBank/DDBJ databases">
        <authorList>
            <consortium name="Molecular Ecology Group"/>
        </authorList>
    </citation>
    <scope>NUCLEOTIDE SEQUENCE</scope>
</reference>
<accession>A0AAV2MY26</accession>
<sequence>MEERRWMKQKRSCGWKENSAGMIQEILEQEKGEMVATEEGSAAGVWKREEWGWEEDWLSELGTRKEEEAGRKGKVGGREGKRRKRVAVWGKSEGEEAEEIAKELRWTRKKGLRRMEREEDESDKMQSEEEEETTEDETEDAEEEKEEKEKKREDATRKEEGAGGKGVAGGSEGEGKESGDV</sequence>
<dbReference type="EMBL" id="CAXIPU020000435">
    <property type="protein sequence ID" value="CAL1671946.1"/>
    <property type="molecule type" value="Genomic_DNA"/>
</dbReference>